<proteinExistence type="predicted"/>
<dbReference type="Proteomes" id="UP001054837">
    <property type="component" value="Unassembled WGS sequence"/>
</dbReference>
<dbReference type="AlphaFoldDB" id="A0AAV4PYS2"/>
<sequence length="157" mass="17875">MQVKGYACVTQQKKLSSEPQLLSKSFHPNRTHKTDIIIQRNNKSTSPLPIKYPSDESCRLSQQPTTINLHSRTPFASSIYPHCKADAQSERVDGVNGNILKKRQMKPTFFSTQNREDLIKNRTNKFPSMSHSRRVAPVLLLFLPTVPRNGNQSVRIC</sequence>
<keyword evidence="2" id="KW-1185">Reference proteome</keyword>
<accession>A0AAV4PYS2</accession>
<name>A0AAV4PYS2_9ARAC</name>
<comment type="caution">
    <text evidence="1">The sequence shown here is derived from an EMBL/GenBank/DDBJ whole genome shotgun (WGS) entry which is preliminary data.</text>
</comment>
<dbReference type="EMBL" id="BPLQ01003570">
    <property type="protein sequence ID" value="GIY01364.1"/>
    <property type="molecule type" value="Genomic_DNA"/>
</dbReference>
<evidence type="ECO:0000313" key="2">
    <source>
        <dbReference type="Proteomes" id="UP001054837"/>
    </source>
</evidence>
<gene>
    <name evidence="1" type="ORF">CDAR_181791</name>
</gene>
<organism evidence="1 2">
    <name type="scientific">Caerostris darwini</name>
    <dbReference type="NCBI Taxonomy" id="1538125"/>
    <lineage>
        <taxon>Eukaryota</taxon>
        <taxon>Metazoa</taxon>
        <taxon>Ecdysozoa</taxon>
        <taxon>Arthropoda</taxon>
        <taxon>Chelicerata</taxon>
        <taxon>Arachnida</taxon>
        <taxon>Araneae</taxon>
        <taxon>Araneomorphae</taxon>
        <taxon>Entelegynae</taxon>
        <taxon>Araneoidea</taxon>
        <taxon>Araneidae</taxon>
        <taxon>Caerostris</taxon>
    </lineage>
</organism>
<protein>
    <submittedName>
        <fullName evidence="1">Uncharacterized protein</fullName>
    </submittedName>
</protein>
<reference evidence="1 2" key="1">
    <citation type="submission" date="2021-06" db="EMBL/GenBank/DDBJ databases">
        <title>Caerostris darwini draft genome.</title>
        <authorList>
            <person name="Kono N."/>
            <person name="Arakawa K."/>
        </authorList>
    </citation>
    <scope>NUCLEOTIDE SEQUENCE [LARGE SCALE GENOMIC DNA]</scope>
</reference>
<evidence type="ECO:0000313" key="1">
    <source>
        <dbReference type="EMBL" id="GIY01364.1"/>
    </source>
</evidence>